<dbReference type="InterPro" id="IPR013783">
    <property type="entry name" value="Ig-like_fold"/>
</dbReference>
<reference evidence="3 4" key="1">
    <citation type="submission" date="2020-08" db="EMBL/GenBank/DDBJ databases">
        <title>Sphingobacterium sp. DN04309 isolated from aquaculture water.</title>
        <authorList>
            <person name="Zhang M."/>
        </authorList>
    </citation>
    <scope>NUCLEOTIDE SEQUENCE [LARGE SCALE GENOMIC DNA]</scope>
    <source>
        <strain evidence="3 4">DN04309</strain>
    </source>
</reference>
<dbReference type="PROSITE" id="PS51257">
    <property type="entry name" value="PROKAR_LIPOPROTEIN"/>
    <property type="match status" value="1"/>
</dbReference>
<dbReference type="Pfam" id="PF00128">
    <property type="entry name" value="Alpha-amylase"/>
    <property type="match status" value="2"/>
</dbReference>
<dbReference type="RefSeq" id="WP_190302264.1">
    <property type="nucleotide sequence ID" value="NZ_JACOIJ010000017.1"/>
</dbReference>
<dbReference type="InterPro" id="IPR006047">
    <property type="entry name" value="GH13_cat_dom"/>
</dbReference>
<dbReference type="PANTHER" id="PTHR43002">
    <property type="entry name" value="GLYCOGEN DEBRANCHING ENZYME"/>
    <property type="match status" value="1"/>
</dbReference>
<dbReference type="CDD" id="cd11350">
    <property type="entry name" value="AmyAc_4"/>
    <property type="match status" value="1"/>
</dbReference>
<accession>A0ABR7YEZ9</accession>
<dbReference type="SUPFAM" id="SSF81296">
    <property type="entry name" value="E set domains"/>
    <property type="match status" value="1"/>
</dbReference>
<protein>
    <submittedName>
        <fullName evidence="3">1,4-alpha-glucan-branching protein</fullName>
    </submittedName>
</protein>
<keyword evidence="4" id="KW-1185">Reference proteome</keyword>
<comment type="caution">
    <text evidence="3">The sequence shown here is derived from an EMBL/GenBank/DDBJ whole genome shotgun (WGS) entry which is preliminary data.</text>
</comment>
<dbReference type="Proteomes" id="UP000651271">
    <property type="component" value="Unassembled WGS sequence"/>
</dbReference>
<dbReference type="Gene3D" id="3.20.20.80">
    <property type="entry name" value="Glycosidases"/>
    <property type="match status" value="1"/>
</dbReference>
<dbReference type="InterPro" id="IPR014756">
    <property type="entry name" value="Ig_E-set"/>
</dbReference>
<feature type="domain" description="Glycosyl hydrolase family 13 catalytic" evidence="2">
    <location>
        <begin position="414"/>
        <end position="773"/>
    </location>
</feature>
<dbReference type="EMBL" id="JACOIJ010000017">
    <property type="protein sequence ID" value="MBD1429897.1"/>
    <property type="molecule type" value="Genomic_DNA"/>
</dbReference>
<name>A0ABR7YEZ9_9SPHI</name>
<evidence type="ECO:0000256" key="1">
    <source>
        <dbReference type="ARBA" id="ARBA00008061"/>
    </source>
</evidence>
<organism evidence="3 4">
    <name type="scientific">Sphingobacterium litopenaei</name>
    <dbReference type="NCBI Taxonomy" id="2763500"/>
    <lineage>
        <taxon>Bacteria</taxon>
        <taxon>Pseudomonadati</taxon>
        <taxon>Bacteroidota</taxon>
        <taxon>Sphingobacteriia</taxon>
        <taxon>Sphingobacteriales</taxon>
        <taxon>Sphingobacteriaceae</taxon>
        <taxon>Sphingobacterium</taxon>
    </lineage>
</organism>
<evidence type="ECO:0000313" key="3">
    <source>
        <dbReference type="EMBL" id="MBD1429897.1"/>
    </source>
</evidence>
<dbReference type="Gene3D" id="2.60.40.10">
    <property type="entry name" value="Immunoglobulins"/>
    <property type="match status" value="1"/>
</dbReference>
<gene>
    <name evidence="3" type="ORF">H8B04_09965</name>
</gene>
<evidence type="ECO:0000259" key="2">
    <source>
        <dbReference type="SMART" id="SM00642"/>
    </source>
</evidence>
<evidence type="ECO:0000313" key="4">
    <source>
        <dbReference type="Proteomes" id="UP000651271"/>
    </source>
</evidence>
<dbReference type="SMART" id="SM00642">
    <property type="entry name" value="Aamy"/>
    <property type="match status" value="1"/>
</dbReference>
<sequence>MINRFPLILFVLFSTTVMLSCKKDIRNGNEIEIPAETAKEGFIISTTDFVFLDEEVTLVFDLSKGNKELMQEKDGLYLHAGLITSASASEKDWKHVTTEWGKADAAYKLKHLEANKFSISFVPKDFFNISEQLSATHIALLIRNMDGSKVARNKDGSDMYIPIRAKSQLQIGVSAPVLQPTYQEITEQDEFEKGYDLPLVFAVSAASAVEISLNNEVVNTFSQTTKVDTKIRLDSGGLNRLSIKATSANQSVQRDIYVMVSQDVTTAELPSGAKANGVTINNSTKKVVFALSAPSKSSVYLLGSFNDYVATEQSFMKRTADGNTWWIEVSDLDFSKQHTYQFLVGGQIRIADPYAVTVLDPEHDTSIQIPAELPSYPTGKTSGIVSVLNLSPESYTWQSTSYVRPHPYDLVIYELHVRDFLEKKNYTTLRDSIPYLKALGVNAIELMPVQEFEGNSSWGYNPSYHFALDKYYGSAKAFKQFVDACHANGIAVILDVVLNHAFGQSPLAQLYMQGGVLQANNPWFNVVPTHPFNVGYDFNHESPLTKQFAKDVMRYWIEEYKIDGYRFDLSKGFTQKNSGTAESSVGTWSAYDASRVALWKEYNNFIKAIDTDFYVILEHFADDQEERELANEGMFLWNNLNHNFNEASMGYIANSDLSRLFPQSHGFTQPRLISYMESHDEERLMFKNQMYGNTGSGYSTKTLTTALNRMEQAATFLLFAPGPKMIWQFGEIGYDISINENGRTGDKPSKWNYRSDANRANLLKHYARLIHFKKENTVFRNPASEYVLTGAVKYYILQQGNQKVMVIGNFDVVNQSFQVSAAMEGPWYDNLNSGTTVNWSVGQTIQLSPGQYYLLSKDILK</sequence>
<dbReference type="InterPro" id="IPR017853">
    <property type="entry name" value="GH"/>
</dbReference>
<proteinExistence type="inferred from homology"/>
<dbReference type="SUPFAM" id="SSF51445">
    <property type="entry name" value="(Trans)glycosidases"/>
    <property type="match status" value="1"/>
</dbReference>
<comment type="similarity">
    <text evidence="1">Belongs to the glycosyl hydrolase 13 family.</text>
</comment>